<evidence type="ECO:0000256" key="1">
    <source>
        <dbReference type="SAM" id="SignalP"/>
    </source>
</evidence>
<dbReference type="STRING" id="913325.N799_01045"/>
<dbReference type="InterPro" id="IPR018707">
    <property type="entry name" value="LpxR"/>
</dbReference>
<organism evidence="2 3">
    <name type="scientific">Lysobacter arseniciresistens ZS79</name>
    <dbReference type="NCBI Taxonomy" id="913325"/>
    <lineage>
        <taxon>Bacteria</taxon>
        <taxon>Pseudomonadati</taxon>
        <taxon>Pseudomonadota</taxon>
        <taxon>Gammaproteobacteria</taxon>
        <taxon>Lysobacterales</taxon>
        <taxon>Lysobacteraceae</taxon>
        <taxon>Novilysobacter</taxon>
    </lineage>
</organism>
<dbReference type="InterPro" id="IPR037107">
    <property type="entry name" value="Put_OMP_sf"/>
</dbReference>
<protein>
    <submittedName>
        <fullName evidence="2">Membrane protein</fullName>
    </submittedName>
</protein>
<accession>A0A0A0F8R4</accession>
<feature type="chain" id="PRO_5001962859" evidence="1">
    <location>
        <begin position="27"/>
        <end position="355"/>
    </location>
</feature>
<name>A0A0A0F8R4_9GAMM</name>
<comment type="caution">
    <text evidence="2">The sequence shown here is derived from an EMBL/GenBank/DDBJ whole genome shotgun (WGS) entry which is preliminary data.</text>
</comment>
<keyword evidence="3" id="KW-1185">Reference proteome</keyword>
<evidence type="ECO:0000313" key="3">
    <source>
        <dbReference type="Proteomes" id="UP000029989"/>
    </source>
</evidence>
<dbReference type="Proteomes" id="UP000029989">
    <property type="component" value="Unassembled WGS sequence"/>
</dbReference>
<dbReference type="OrthoDB" id="9776275at2"/>
<evidence type="ECO:0000313" key="2">
    <source>
        <dbReference type="EMBL" id="KGM57782.1"/>
    </source>
</evidence>
<sequence length="355" mass="38534">MPMRTRTLASLLLSTALAAAATPALAAGDQASVPGARTLSPPVVSLRVDNDLLASQDQGYTNGLQLTLVSPNLVDFTDDPNLPWLARWLNTRVGARHPEGVDQLNMVVRLSQNIYTPTDPFRTDLMVEDRPYAGLLMGIAGYNLRRDDTLDTVLVGAGVVGPASMAEDVQGWVHDLTGSEEFRGWDHQLPNEPVLGIRYERTHRDGKWSVGDGGLQVDAISHWGGALGSPMTRLNAGYEVRLGHRLPDDFGSSPVRPAGDNTAPPANGRLPAGWAWHAFAAVDGYWSIYDVSLDGTLFRDSHSVDKRAMVADLAVGAAVTVGGWKFALARYFRTREFEGQRERPSFGSFTVSRSL</sequence>
<dbReference type="EMBL" id="AVPT01000001">
    <property type="protein sequence ID" value="KGM57782.1"/>
    <property type="molecule type" value="Genomic_DNA"/>
</dbReference>
<reference evidence="2 3" key="1">
    <citation type="journal article" date="2015" name="Stand. Genomic Sci.">
        <title>Genomic information of the arsenic-resistant bacterium Lysobacter arseniciresistens type strain ZS79(T) and comparison of Lysobacter draft genomes.</title>
        <authorList>
            <person name="Liu L."/>
            <person name="Zhang S."/>
            <person name="Luo M."/>
            <person name="Wang G."/>
        </authorList>
    </citation>
    <scope>NUCLEOTIDE SEQUENCE [LARGE SCALE GENOMIC DNA]</scope>
    <source>
        <strain evidence="2 3">ZS79</strain>
    </source>
</reference>
<dbReference type="eggNOG" id="COG3528">
    <property type="taxonomic scope" value="Bacteria"/>
</dbReference>
<gene>
    <name evidence="2" type="ORF">N799_01045</name>
</gene>
<feature type="signal peptide" evidence="1">
    <location>
        <begin position="1"/>
        <end position="26"/>
    </location>
</feature>
<dbReference type="Gene3D" id="2.40.128.140">
    <property type="entry name" value="Outer membrane protein"/>
    <property type="match status" value="1"/>
</dbReference>
<proteinExistence type="predicted"/>
<keyword evidence="1" id="KW-0732">Signal</keyword>
<dbReference type="AlphaFoldDB" id="A0A0A0F8R4"/>
<dbReference type="Pfam" id="PF09982">
    <property type="entry name" value="LpxR"/>
    <property type="match status" value="1"/>
</dbReference>
<dbReference type="RefSeq" id="WP_036206466.1">
    <property type="nucleotide sequence ID" value="NZ_AVPT01000001.1"/>
</dbReference>